<sequence>MLLDASRRRVRLAPHASRFMSLFDKMFSYGSDSAAKKTSAGSSGYQLALLGYVAGTMLPKDSMQRIMNNDPGYLMGHVLVGASECLYPRFHNESKDAVRRAEAAKALIASGAAPSKTETLHVHALDALVGGRYREASAAYEMILRHDAKDLLAIKCAVDIYELLGDARNMQDTISRVLPYWQASHQGYSHLLSMQAFALQERGDFGAAEALAHRSMSMNDEDGSAFHALLHVLECQGKHQDGASLALRHQDAWSDFVVLKSHLTIHWMRFLIETGRFDRVVALLRNDVFVSDELLSSKVLVDITQVYWRLRFAGFDVPFVLEELDRQWSAVVKDTDTVPLSPLATVHAHSVFSLVRPSTGAPRITEAWFACDVESLHATWGTSSAVEGTSIDRIVQFSHRLPGNGEVHVVTTLLDAFSAYGKGQYNEAVNKLLAVRGHLHVVGGTRVEAELFECLLFDSARASSQLDLAKLILHERLNVKPQSAQYWKSYGDITEDLKEDDVVDGARRMSYVLGRRTCRRFAMLTSAQAWAKQGRTLRRKDRILFFFTCISRK</sequence>
<proteinExistence type="inferred from homology"/>
<organism evidence="5">
    <name type="scientific">Aphanomyces invadans</name>
    <dbReference type="NCBI Taxonomy" id="157072"/>
    <lineage>
        <taxon>Eukaryota</taxon>
        <taxon>Sar</taxon>
        <taxon>Stramenopiles</taxon>
        <taxon>Oomycota</taxon>
        <taxon>Saprolegniomycetes</taxon>
        <taxon>Saprolegniales</taxon>
        <taxon>Verrucalvaceae</taxon>
        <taxon>Aphanomyces</taxon>
    </lineage>
</organism>
<reference evidence="5" key="1">
    <citation type="submission" date="2013-12" db="EMBL/GenBank/DDBJ databases">
        <title>The Genome Sequence of Aphanomyces invadans NJM9701.</title>
        <authorList>
            <consortium name="The Broad Institute Genomics Platform"/>
            <person name="Russ C."/>
            <person name="Tyler B."/>
            <person name="van West P."/>
            <person name="Dieguez-Uribeondo J."/>
            <person name="Young S.K."/>
            <person name="Zeng Q."/>
            <person name="Gargeya S."/>
            <person name="Fitzgerald M."/>
            <person name="Abouelleil A."/>
            <person name="Alvarado L."/>
            <person name="Chapman S.B."/>
            <person name="Gainer-Dewar J."/>
            <person name="Goldberg J."/>
            <person name="Griggs A."/>
            <person name="Gujja S."/>
            <person name="Hansen M."/>
            <person name="Howarth C."/>
            <person name="Imamovic A."/>
            <person name="Ireland A."/>
            <person name="Larimer J."/>
            <person name="McCowan C."/>
            <person name="Murphy C."/>
            <person name="Pearson M."/>
            <person name="Poon T.W."/>
            <person name="Priest M."/>
            <person name="Roberts A."/>
            <person name="Saif S."/>
            <person name="Shea T."/>
            <person name="Sykes S."/>
            <person name="Wortman J."/>
            <person name="Nusbaum C."/>
            <person name="Birren B."/>
        </authorList>
    </citation>
    <scope>NUCLEOTIDE SEQUENCE [LARGE SCALE GENOMIC DNA]</scope>
    <source>
        <strain evidence="5">NJM9701</strain>
    </source>
</reference>
<dbReference type="Gene3D" id="1.25.40.10">
    <property type="entry name" value="Tetratricopeptide repeat domain"/>
    <property type="match status" value="1"/>
</dbReference>
<accession>A0A024TMM8</accession>
<comment type="similarity">
    <text evidence="1">Belongs to the TTC38 family.</text>
</comment>
<dbReference type="eggNOG" id="KOG2610">
    <property type="taxonomic scope" value="Eukaryota"/>
</dbReference>
<evidence type="ECO:0000256" key="3">
    <source>
        <dbReference type="ARBA" id="ARBA00022737"/>
    </source>
</evidence>
<gene>
    <name evidence="5" type="ORF">H310_11164</name>
</gene>
<dbReference type="AlphaFoldDB" id="A0A024TMM8"/>
<dbReference type="OrthoDB" id="1427555at2759"/>
<dbReference type="PANTHER" id="PTHR16263:SF4">
    <property type="entry name" value="TETRATRICOPEPTIDE REPEAT PROTEIN 38"/>
    <property type="match status" value="1"/>
</dbReference>
<dbReference type="VEuPathDB" id="FungiDB:H310_11164"/>
<evidence type="ECO:0000256" key="4">
    <source>
        <dbReference type="ARBA" id="ARBA00022803"/>
    </source>
</evidence>
<keyword evidence="4" id="KW-0802">TPR repeat</keyword>
<protein>
    <recommendedName>
        <fullName evidence="2">Tetratricopeptide repeat protein 38</fullName>
    </recommendedName>
</protein>
<dbReference type="EMBL" id="KI913981">
    <property type="protein sequence ID" value="ETV95259.1"/>
    <property type="molecule type" value="Genomic_DNA"/>
</dbReference>
<evidence type="ECO:0000313" key="5">
    <source>
        <dbReference type="EMBL" id="ETV95259.1"/>
    </source>
</evidence>
<name>A0A024TMM8_9STRA</name>
<dbReference type="RefSeq" id="XP_008875960.1">
    <property type="nucleotide sequence ID" value="XM_008877738.1"/>
</dbReference>
<dbReference type="InterPro" id="IPR033891">
    <property type="entry name" value="TTC38"/>
</dbReference>
<dbReference type="InterPro" id="IPR011990">
    <property type="entry name" value="TPR-like_helical_dom_sf"/>
</dbReference>
<keyword evidence="3" id="KW-0677">Repeat</keyword>
<dbReference type="SUPFAM" id="SSF48452">
    <property type="entry name" value="TPR-like"/>
    <property type="match status" value="1"/>
</dbReference>
<dbReference type="PANTHER" id="PTHR16263">
    <property type="entry name" value="TETRATRICOPEPTIDE REPEAT PROTEIN 38"/>
    <property type="match status" value="1"/>
</dbReference>
<dbReference type="GeneID" id="20088214"/>
<evidence type="ECO:0000256" key="2">
    <source>
        <dbReference type="ARBA" id="ARBA00019992"/>
    </source>
</evidence>
<evidence type="ECO:0000256" key="1">
    <source>
        <dbReference type="ARBA" id="ARBA00005857"/>
    </source>
</evidence>